<name>C6I167_9BACT</name>
<gene>
    <name evidence="1" type="ORF">UBAL3_96780007</name>
</gene>
<organism evidence="1 2">
    <name type="scientific">Leptospirillum ferrodiazotrophum</name>
    <dbReference type="NCBI Taxonomy" id="412449"/>
    <lineage>
        <taxon>Bacteria</taxon>
        <taxon>Pseudomonadati</taxon>
        <taxon>Nitrospirota</taxon>
        <taxon>Nitrospiria</taxon>
        <taxon>Nitrospirales</taxon>
        <taxon>Nitrospiraceae</taxon>
        <taxon>Leptospirillum</taxon>
    </lineage>
</organism>
<reference evidence="1 2" key="1">
    <citation type="journal article" date="2009" name="Appl. Environ. Microbiol.">
        <title>Community genomic and proteomic analyses of chemoautotrophic iron-oxidizing "Leptospirillum rubarum" (Group II) and "Leptospirillum ferrodiazotrophum" (Group III) bacteria in acid mine drainage biofilms.</title>
        <authorList>
            <person name="Goltsman D.S."/>
            <person name="Denef V.J."/>
            <person name="Singer S.W."/>
            <person name="VerBerkmoes N.C."/>
            <person name="Lefsrud M."/>
            <person name="Mueller R.S."/>
            <person name="Dick G.J."/>
            <person name="Sun C.L."/>
            <person name="Wheeler K.E."/>
            <person name="Zemla A."/>
            <person name="Baker B.J."/>
            <person name="Hauser L."/>
            <person name="Land M."/>
            <person name="Shah M.B."/>
            <person name="Thelen M.P."/>
            <person name="Hettich R.L."/>
            <person name="Banfield J.F."/>
        </authorList>
    </citation>
    <scope>NUCLEOTIDE SEQUENCE [LARGE SCALE GENOMIC DNA]</scope>
</reference>
<keyword evidence="2" id="KW-1185">Reference proteome</keyword>
<protein>
    <submittedName>
        <fullName evidence="1">Uncharacterized protein</fullName>
    </submittedName>
</protein>
<dbReference type="AlphaFoldDB" id="C6I167"/>
<dbReference type="Proteomes" id="UP000009374">
    <property type="component" value="Unassembled WGS sequence"/>
</dbReference>
<evidence type="ECO:0000313" key="1">
    <source>
        <dbReference type="EMBL" id="EES51399.1"/>
    </source>
</evidence>
<dbReference type="EMBL" id="GG693892">
    <property type="protein sequence ID" value="EES51399.1"/>
    <property type="molecule type" value="Genomic_DNA"/>
</dbReference>
<accession>C6I167</accession>
<sequence length="200" mass="23086">MNEEKKLPNNKQHVYGDLFLSLRSGKYRIAMEGVLQRVHVSPKSIRVTLPSSPGCEIQFKRNSVSLYRDPKEYAATILETLDPGFGRFMSPGDRAAVLQNMVEVEESLNRCLPPHLFKTLFKTIGTLSKHKSHFVIRQKNSCVLWSAIDFSKKGSKYEDFLSINLQETDKEILGRLLCRVYLSDEYTKQKAWKNLQEERT</sequence>
<proteinExistence type="predicted"/>
<evidence type="ECO:0000313" key="2">
    <source>
        <dbReference type="Proteomes" id="UP000009374"/>
    </source>
</evidence>